<keyword evidence="1" id="KW-0472">Membrane</keyword>
<keyword evidence="1" id="KW-0812">Transmembrane</keyword>
<dbReference type="EMBL" id="FNYR01000033">
    <property type="protein sequence ID" value="SEJ22972.1"/>
    <property type="molecule type" value="Genomic_DNA"/>
</dbReference>
<sequence length="143" mass="16213">MSLESHIEAGGRRVLQSPLWTGIAITLFFVLPTVVIPGIPLWVSAAVLLTFGPPIVMACYVLYGIYGRLFGSDKKESEPVEPVEETPPGVDTPLDRLKYRYASGEIDERTFERRLEQLMETEEVARRLNSRQQVDDEITVYNR</sequence>
<evidence type="ECO:0000313" key="3">
    <source>
        <dbReference type="Proteomes" id="UP000198888"/>
    </source>
</evidence>
<dbReference type="Proteomes" id="UP000198888">
    <property type="component" value="Unassembled WGS sequence"/>
</dbReference>
<protein>
    <submittedName>
        <fullName evidence="2">Short C-terminal domain-containing protein</fullName>
    </submittedName>
</protein>
<dbReference type="GeneID" id="76389843"/>
<evidence type="ECO:0000256" key="1">
    <source>
        <dbReference type="SAM" id="Phobius"/>
    </source>
</evidence>
<accession>A0A2H4Q197</accession>
<reference evidence="2 3" key="1">
    <citation type="submission" date="2016-10" db="EMBL/GenBank/DDBJ databases">
        <authorList>
            <person name="de Groot N.N."/>
        </authorList>
    </citation>
    <scope>NUCLEOTIDE SEQUENCE [LARGE SCALE GENOMIC DNA]</scope>
    <source>
        <strain evidence="2 3">DSM 22187</strain>
    </source>
</reference>
<dbReference type="KEGG" id="hae:halTADL_1350"/>
<evidence type="ECO:0000313" key="2">
    <source>
        <dbReference type="EMBL" id="SEJ22972.1"/>
    </source>
</evidence>
<organism evidence="2 3">
    <name type="scientific">Halohasta litchfieldiae</name>
    <dbReference type="NCBI Taxonomy" id="1073996"/>
    <lineage>
        <taxon>Archaea</taxon>
        <taxon>Methanobacteriati</taxon>
        <taxon>Methanobacteriota</taxon>
        <taxon>Stenosarchaea group</taxon>
        <taxon>Halobacteria</taxon>
        <taxon>Halobacteriales</taxon>
        <taxon>Haloferacaceae</taxon>
        <taxon>Halohasta</taxon>
    </lineage>
</organism>
<dbReference type="RefSeq" id="WP_089673549.1">
    <property type="nucleotide sequence ID" value="NZ_CP024845.1"/>
</dbReference>
<feature type="transmembrane region" description="Helical" evidence="1">
    <location>
        <begin position="20"/>
        <end position="39"/>
    </location>
</feature>
<name>A0A1H6XDP7_9EURY</name>
<dbReference type="STRING" id="1073996.SAMN05444271_1335"/>
<gene>
    <name evidence="2" type="ORF">SAMN05444271_1335</name>
</gene>
<accession>A0A1H6XDP7</accession>
<keyword evidence="1" id="KW-1133">Transmembrane helix</keyword>
<dbReference type="AlphaFoldDB" id="A0A1H6XDP7"/>
<feature type="transmembrane region" description="Helical" evidence="1">
    <location>
        <begin position="45"/>
        <end position="66"/>
    </location>
</feature>
<keyword evidence="3" id="KW-1185">Reference proteome</keyword>
<proteinExistence type="predicted"/>